<evidence type="ECO:0000256" key="3">
    <source>
        <dbReference type="ARBA" id="ARBA00023163"/>
    </source>
</evidence>
<sequence>MGQSKPKFLMIYNTLYEEIQMGKFPSGQALPTEKELCERFGVSRMTLRQAIKILTEDGVVESIRGKGHFVLPQSRTHQVTSIETFHHPLEQLTTVPMAIRSVNYRVDLESEYTNHLFPNHPKAVIAMERYYQCEDRTSQDADAFCFTFIPFYVIETFNIQAQHEAHMIEFVEKTIYQHATQSNLKCSITEEPHFGSDSFVFDGGHQCWLIVEKMYAYDLNPIMVNKWYVPHEHAELMISRVKSID</sequence>
<proteinExistence type="predicted"/>
<dbReference type="GO" id="GO:0003700">
    <property type="term" value="F:DNA-binding transcription factor activity"/>
    <property type="evidence" value="ECO:0007669"/>
    <property type="project" value="InterPro"/>
</dbReference>
<protein>
    <submittedName>
        <fullName evidence="5">GntR family transcriptional regulator</fullName>
    </submittedName>
</protein>
<keyword evidence="1" id="KW-0805">Transcription regulation</keyword>
<evidence type="ECO:0000313" key="6">
    <source>
        <dbReference type="Proteomes" id="UP000242864"/>
    </source>
</evidence>
<dbReference type="RefSeq" id="WP_085237310.1">
    <property type="nucleotide sequence ID" value="NZ_CP020773.1"/>
</dbReference>
<evidence type="ECO:0000256" key="2">
    <source>
        <dbReference type="ARBA" id="ARBA00023125"/>
    </source>
</evidence>
<dbReference type="PRINTS" id="PR00035">
    <property type="entry name" value="HTHGNTR"/>
</dbReference>
<dbReference type="AlphaFoldDB" id="A0AAC9RU36"/>
<dbReference type="SMART" id="SM00345">
    <property type="entry name" value="HTH_GNTR"/>
    <property type="match status" value="1"/>
</dbReference>
<dbReference type="GO" id="GO:0003677">
    <property type="term" value="F:DNA binding"/>
    <property type="evidence" value="ECO:0007669"/>
    <property type="project" value="UniProtKB-KW"/>
</dbReference>
<feature type="domain" description="HTH gntR-type" evidence="4">
    <location>
        <begin position="5"/>
        <end position="73"/>
    </location>
</feature>
<evidence type="ECO:0000313" key="5">
    <source>
        <dbReference type="EMBL" id="ARJ50832.1"/>
    </source>
</evidence>
<reference evidence="5 6" key="1">
    <citation type="submission" date="2017-04" db="EMBL/GenBank/DDBJ databases">
        <authorList>
            <person name="Veseli I.A."/>
            <person name="Tang C."/>
            <person name="Pombert J.-F."/>
        </authorList>
    </citation>
    <scope>NUCLEOTIDE SEQUENCE [LARGE SCALE GENOMIC DNA]</scope>
    <source>
        <strain evidence="5 6">ATCC 700373</strain>
    </source>
</reference>
<dbReference type="EMBL" id="CP020773">
    <property type="protein sequence ID" value="ARJ50832.1"/>
    <property type="molecule type" value="Genomic_DNA"/>
</dbReference>
<dbReference type="InterPro" id="IPR000524">
    <property type="entry name" value="Tscrpt_reg_HTH_GntR"/>
</dbReference>
<dbReference type="CDD" id="cd07377">
    <property type="entry name" value="WHTH_GntR"/>
    <property type="match status" value="1"/>
</dbReference>
<dbReference type="InterPro" id="IPR036388">
    <property type="entry name" value="WH-like_DNA-bd_sf"/>
</dbReference>
<accession>A0AAC9RU36</accession>
<gene>
    <name evidence="5" type="ORF">B5P37_05605</name>
</gene>
<organism evidence="5 6">
    <name type="scientific">Staphylococcus lutrae</name>
    <dbReference type="NCBI Taxonomy" id="155085"/>
    <lineage>
        <taxon>Bacteria</taxon>
        <taxon>Bacillati</taxon>
        <taxon>Bacillota</taxon>
        <taxon>Bacilli</taxon>
        <taxon>Bacillales</taxon>
        <taxon>Staphylococcaceae</taxon>
        <taxon>Staphylococcus</taxon>
    </lineage>
</organism>
<dbReference type="KEGG" id="slz:B5P37_05605"/>
<keyword evidence="6" id="KW-1185">Reference proteome</keyword>
<dbReference type="SUPFAM" id="SSF46785">
    <property type="entry name" value="Winged helix' DNA-binding domain"/>
    <property type="match status" value="1"/>
</dbReference>
<dbReference type="Gene3D" id="1.10.10.10">
    <property type="entry name" value="Winged helix-like DNA-binding domain superfamily/Winged helix DNA-binding domain"/>
    <property type="match status" value="1"/>
</dbReference>
<dbReference type="PANTHER" id="PTHR44846:SF1">
    <property type="entry name" value="MANNOSYL-D-GLYCERATE TRANSPORT_METABOLISM SYSTEM REPRESSOR MNGR-RELATED"/>
    <property type="match status" value="1"/>
</dbReference>
<evidence type="ECO:0000259" key="4">
    <source>
        <dbReference type="PROSITE" id="PS50949"/>
    </source>
</evidence>
<dbReference type="InterPro" id="IPR050679">
    <property type="entry name" value="Bact_HTH_transcr_reg"/>
</dbReference>
<dbReference type="InterPro" id="IPR036390">
    <property type="entry name" value="WH_DNA-bd_sf"/>
</dbReference>
<dbReference type="GO" id="GO:0045892">
    <property type="term" value="P:negative regulation of DNA-templated transcription"/>
    <property type="evidence" value="ECO:0007669"/>
    <property type="project" value="TreeGrafter"/>
</dbReference>
<dbReference type="PROSITE" id="PS50949">
    <property type="entry name" value="HTH_GNTR"/>
    <property type="match status" value="1"/>
</dbReference>
<keyword evidence="3" id="KW-0804">Transcription</keyword>
<name>A0AAC9RU36_9STAP</name>
<dbReference type="PANTHER" id="PTHR44846">
    <property type="entry name" value="MANNOSYL-D-GLYCERATE TRANSPORT/METABOLISM SYSTEM REPRESSOR MNGR-RELATED"/>
    <property type="match status" value="1"/>
</dbReference>
<keyword evidence="2" id="KW-0238">DNA-binding</keyword>
<evidence type="ECO:0000256" key="1">
    <source>
        <dbReference type="ARBA" id="ARBA00023015"/>
    </source>
</evidence>
<dbReference type="Proteomes" id="UP000242864">
    <property type="component" value="Chromosome"/>
</dbReference>
<dbReference type="Pfam" id="PF00392">
    <property type="entry name" value="GntR"/>
    <property type="match status" value="1"/>
</dbReference>